<organism evidence="1 2">
    <name type="scientific">Albibacterium bauzanense</name>
    <dbReference type="NCBI Taxonomy" id="653929"/>
    <lineage>
        <taxon>Bacteria</taxon>
        <taxon>Pseudomonadati</taxon>
        <taxon>Bacteroidota</taxon>
        <taxon>Sphingobacteriia</taxon>
        <taxon>Sphingobacteriales</taxon>
        <taxon>Sphingobacteriaceae</taxon>
        <taxon>Albibacterium</taxon>
    </lineage>
</organism>
<keyword evidence="2" id="KW-1185">Reference proteome</keyword>
<comment type="caution">
    <text evidence="1">The sequence shown here is derived from an EMBL/GenBank/DDBJ whole genome shotgun (WGS) entry which is preliminary data.</text>
</comment>
<dbReference type="EMBL" id="SMGO01000003">
    <property type="protein sequence ID" value="TCK80613.1"/>
    <property type="molecule type" value="Genomic_DNA"/>
</dbReference>
<proteinExistence type="predicted"/>
<name>A0A4R1LTZ9_9SPHI</name>
<accession>A0A4R1LTZ9</accession>
<dbReference type="AlphaFoldDB" id="A0A4R1LTZ9"/>
<sequence>MLEYVKLILSKVSFDKTLFERELIKSLKTLKKDELIQLKQWCNEKFTDIHLLIVNRVFQPLDLANENYLIN</sequence>
<reference evidence="1 2" key="1">
    <citation type="submission" date="2019-03" db="EMBL/GenBank/DDBJ databases">
        <title>Genomic Encyclopedia of Archaeal and Bacterial Type Strains, Phase II (KMG-II): from individual species to whole genera.</title>
        <authorList>
            <person name="Goeker M."/>
        </authorList>
    </citation>
    <scope>NUCLEOTIDE SEQUENCE [LARGE SCALE GENOMIC DNA]</scope>
    <source>
        <strain evidence="1 2">DSM 22554</strain>
    </source>
</reference>
<evidence type="ECO:0000313" key="1">
    <source>
        <dbReference type="EMBL" id="TCK80613.1"/>
    </source>
</evidence>
<dbReference type="OrthoDB" id="840060at2"/>
<gene>
    <name evidence="1" type="ORF">C8N28_2356</name>
</gene>
<evidence type="ECO:0000313" key="2">
    <source>
        <dbReference type="Proteomes" id="UP000294616"/>
    </source>
</evidence>
<dbReference type="Proteomes" id="UP000294616">
    <property type="component" value="Unassembled WGS sequence"/>
</dbReference>
<protein>
    <submittedName>
        <fullName evidence="1">Uncharacterized protein</fullName>
    </submittedName>
</protein>